<reference evidence="3 4" key="1">
    <citation type="journal article" date="2018" name="Mol. Biol. Evol.">
        <title>Broad Genomic Sampling Reveals a Smut Pathogenic Ancestry of the Fungal Clade Ustilaginomycotina.</title>
        <authorList>
            <person name="Kijpornyongpan T."/>
            <person name="Mondo S.J."/>
            <person name="Barry K."/>
            <person name="Sandor L."/>
            <person name="Lee J."/>
            <person name="Lipzen A."/>
            <person name="Pangilinan J."/>
            <person name="LaButti K."/>
            <person name="Hainaut M."/>
            <person name="Henrissat B."/>
            <person name="Grigoriev I.V."/>
            <person name="Spatafora J.W."/>
            <person name="Aime M.C."/>
        </authorList>
    </citation>
    <scope>NUCLEOTIDE SEQUENCE [LARGE SCALE GENOMIC DNA]</scope>
    <source>
        <strain evidence="3 4">MCA 3882</strain>
    </source>
</reference>
<evidence type="ECO:0000256" key="1">
    <source>
        <dbReference type="ARBA" id="ARBA00022729"/>
    </source>
</evidence>
<feature type="compositionally biased region" description="Low complexity" evidence="2">
    <location>
        <begin position="151"/>
        <end position="195"/>
    </location>
</feature>
<dbReference type="Gene3D" id="2.40.40.10">
    <property type="entry name" value="RlpA-like domain"/>
    <property type="match status" value="1"/>
</dbReference>
<organism evidence="3 4">
    <name type="scientific">Meira miltonrushii</name>
    <dbReference type="NCBI Taxonomy" id="1280837"/>
    <lineage>
        <taxon>Eukaryota</taxon>
        <taxon>Fungi</taxon>
        <taxon>Dikarya</taxon>
        <taxon>Basidiomycota</taxon>
        <taxon>Ustilaginomycotina</taxon>
        <taxon>Exobasidiomycetes</taxon>
        <taxon>Exobasidiales</taxon>
        <taxon>Brachybasidiaceae</taxon>
        <taxon>Meira</taxon>
    </lineage>
</organism>
<dbReference type="OrthoDB" id="623670at2759"/>
<dbReference type="STRING" id="1280837.A0A316VKN8"/>
<dbReference type="PANTHER" id="PTHR31836">
    <property type="match status" value="1"/>
</dbReference>
<dbReference type="InterPro" id="IPR051477">
    <property type="entry name" value="Expansin_CellWall"/>
</dbReference>
<keyword evidence="4" id="KW-1185">Reference proteome</keyword>
<dbReference type="PANTHER" id="PTHR31836:SF28">
    <property type="entry name" value="SRCR DOMAIN-CONTAINING PROTEIN-RELATED"/>
    <property type="match status" value="1"/>
</dbReference>
<proteinExistence type="predicted"/>
<protein>
    <recommendedName>
        <fullName evidence="5">RlpA-like protein double-psi beta-barrel domain-containing protein</fullName>
    </recommendedName>
</protein>
<dbReference type="RefSeq" id="XP_025356387.1">
    <property type="nucleotide sequence ID" value="XM_025501769.1"/>
</dbReference>
<evidence type="ECO:0008006" key="5">
    <source>
        <dbReference type="Google" id="ProtNLM"/>
    </source>
</evidence>
<name>A0A316VKN8_9BASI</name>
<dbReference type="Proteomes" id="UP000245771">
    <property type="component" value="Unassembled WGS sequence"/>
</dbReference>
<evidence type="ECO:0000256" key="2">
    <source>
        <dbReference type="SAM" id="MobiDB-lite"/>
    </source>
</evidence>
<dbReference type="InterPro" id="IPR036908">
    <property type="entry name" value="RlpA-like_sf"/>
</dbReference>
<keyword evidence="1" id="KW-0732">Signal</keyword>
<dbReference type="SUPFAM" id="SSF50685">
    <property type="entry name" value="Barwin-like endoglucanases"/>
    <property type="match status" value="1"/>
</dbReference>
<evidence type="ECO:0000313" key="4">
    <source>
        <dbReference type="Proteomes" id="UP000245771"/>
    </source>
</evidence>
<evidence type="ECO:0000313" key="3">
    <source>
        <dbReference type="EMBL" id="PWN36085.1"/>
    </source>
</evidence>
<dbReference type="AlphaFoldDB" id="A0A316VKN8"/>
<accession>A0A316VKN8</accession>
<dbReference type="GeneID" id="37023550"/>
<dbReference type="InParanoid" id="A0A316VKN8"/>
<gene>
    <name evidence="3" type="ORF">FA14DRAFT_190001</name>
</gene>
<feature type="compositionally biased region" description="Polar residues" evidence="2">
    <location>
        <begin position="131"/>
        <end position="150"/>
    </location>
</feature>
<sequence>MALCLVQDAFSYTPSNGRPHRRAIEYGKAEQIRKRELEHDLLRDHFEARNLPANGSPHRKLPHFGPKDCPMPPPFGCPSNYWPQFPGQKPVPSNCPKVVPIATHCKTFWKNVWEKYWSDKKPWNGKAPQNMKPSSSDYNNQNQQTTPQSVPNSNSQPQVTQPNPQTQSGTQVQTGTQAQTGTQTQPSGQQGNNGTAYPGNGQDWMGQQNPHAFSGTDGEVAKFGFKGKRMSGDMTYFGPGYGACGWPEHDYENVVAVSGQLFQIFGNGITNGNPVCGHQIRIFKNGKTAIASITDECNECAQGSLDMSPTLFKYFVDLQVGRTTVEWEFI</sequence>
<dbReference type="EMBL" id="KZ819603">
    <property type="protein sequence ID" value="PWN36085.1"/>
    <property type="molecule type" value="Genomic_DNA"/>
</dbReference>
<feature type="region of interest" description="Disordered" evidence="2">
    <location>
        <begin position="119"/>
        <end position="217"/>
    </location>
</feature>
<dbReference type="CDD" id="cd22191">
    <property type="entry name" value="DPBB_RlpA_EXP_N-like"/>
    <property type="match status" value="1"/>
</dbReference>